<keyword evidence="2" id="KW-1185">Reference proteome</keyword>
<proteinExistence type="predicted"/>
<sequence length="599" mass="63997">MASTTTTPAFKPAVVHTENEGLGYEKTTAELDDATGKIFSVNDVDLPQGYYKSPYFWGSMGAIGLSISCGVAGFSFIAPLLSFVNADIGPSENITWVALTYTLTGAVGLMIVGRLTDIFGRRWFFIIGSALALLGSIVCAVAPNIPAMIAGETLIGLGSSAQLSFVFAVSELVPMKHRLLANAYCYLWLILPNAFGPVIGYAFHYQSSVGWRGSFYVLIAMNLLCTLSWYFFYYPPSFGQKHGPGRKMQYLNEFDYIGTLIATLGLLLFLMGLSWGGSVYPWNSAHVIACVAIGFLLLVAFFFYEAYVPLKEPLLPMHLCKNRDWLVLILIWSIGASVYYAFALIWPQMVAALYSQGHGPMWSGWASSVVGAGITLGEILAGVSKKKMHWVVRFVFPAGAILLACMATCTPDTPTRAIVLLLLGTTLIGANECLTSTMATICIHDQRELGTALGVGGSARSFVSTLCGTVYTVVLSNRLAQTIPNQVPRALVGAGLPESSVAGFLTAYTNGTQAALAAVQGLNPTILGVGTRAYQNASADAYRTVFLTTIAFSGVGIILTWLIPNVDAKLTNEVVVQLSERANGGILGAEAGISSVKTA</sequence>
<reference evidence="1" key="1">
    <citation type="submission" date="2024-09" db="EMBL/GenBank/DDBJ databases">
        <title>Black Yeasts Isolated from many extreme environments.</title>
        <authorList>
            <person name="Coleine C."/>
            <person name="Stajich J.E."/>
            <person name="Selbmann L."/>
        </authorList>
    </citation>
    <scope>NUCLEOTIDE SEQUENCE</scope>
    <source>
        <strain evidence="1">CCFEE 5737</strain>
    </source>
</reference>
<protein>
    <submittedName>
        <fullName evidence="1">Uncharacterized protein</fullName>
    </submittedName>
</protein>
<evidence type="ECO:0000313" key="2">
    <source>
        <dbReference type="Proteomes" id="UP001186974"/>
    </source>
</evidence>
<dbReference type="Proteomes" id="UP001186974">
    <property type="component" value="Unassembled WGS sequence"/>
</dbReference>
<accession>A0ACC3DB24</accession>
<comment type="caution">
    <text evidence="1">The sequence shown here is derived from an EMBL/GenBank/DDBJ whole genome shotgun (WGS) entry which is preliminary data.</text>
</comment>
<name>A0ACC3DB24_9PEZI</name>
<organism evidence="1 2">
    <name type="scientific">Coniosporium uncinatum</name>
    <dbReference type="NCBI Taxonomy" id="93489"/>
    <lineage>
        <taxon>Eukaryota</taxon>
        <taxon>Fungi</taxon>
        <taxon>Dikarya</taxon>
        <taxon>Ascomycota</taxon>
        <taxon>Pezizomycotina</taxon>
        <taxon>Dothideomycetes</taxon>
        <taxon>Dothideomycetes incertae sedis</taxon>
        <taxon>Coniosporium</taxon>
    </lineage>
</organism>
<dbReference type="EMBL" id="JAWDJW010006452">
    <property type="protein sequence ID" value="KAK3064676.1"/>
    <property type="molecule type" value="Genomic_DNA"/>
</dbReference>
<evidence type="ECO:0000313" key="1">
    <source>
        <dbReference type="EMBL" id="KAK3064676.1"/>
    </source>
</evidence>
<gene>
    <name evidence="1" type="ORF">LTS18_005007</name>
</gene>